<dbReference type="Proteomes" id="UP000067448">
    <property type="component" value="Unassembled WGS sequence"/>
</dbReference>
<dbReference type="Gene3D" id="3.90.1200.10">
    <property type="match status" value="1"/>
</dbReference>
<dbReference type="PANTHER" id="PTHR21064">
    <property type="entry name" value="AMINOGLYCOSIDE PHOSPHOTRANSFERASE DOMAIN-CONTAINING PROTEIN-RELATED"/>
    <property type="match status" value="1"/>
</dbReference>
<dbReference type="PANTHER" id="PTHR21064:SF1">
    <property type="entry name" value="HYDROXYLYSINE KINASE"/>
    <property type="match status" value="1"/>
</dbReference>
<evidence type="ECO:0000256" key="3">
    <source>
        <dbReference type="ARBA" id="ARBA00022679"/>
    </source>
</evidence>
<comment type="caution">
    <text evidence="10">The sequence shown here is derived from an EMBL/GenBank/DDBJ whole genome shotgun (WGS) entry which is preliminary data.</text>
</comment>
<dbReference type="RefSeq" id="WP_059084972.1">
    <property type="nucleotide sequence ID" value="NZ_BCMM01000077.1"/>
</dbReference>
<dbReference type="EC" id="2.7.1.81" evidence="7"/>
<dbReference type="AlphaFoldDB" id="A0A124C5N0"/>
<evidence type="ECO:0000256" key="2">
    <source>
        <dbReference type="ARBA" id="ARBA00022490"/>
    </source>
</evidence>
<evidence type="ECO:0000256" key="6">
    <source>
        <dbReference type="ARBA" id="ARBA00037368"/>
    </source>
</evidence>
<comment type="subcellular location">
    <subcellularLocation>
        <location evidence="1">Cytoplasm</location>
    </subcellularLocation>
</comment>
<dbReference type="GO" id="GO:0047992">
    <property type="term" value="F:hydroxylysine kinase activity"/>
    <property type="evidence" value="ECO:0007669"/>
    <property type="project" value="UniProtKB-EC"/>
</dbReference>
<dbReference type="EMBL" id="BCMM01000077">
    <property type="protein sequence ID" value="GAQ68062.1"/>
    <property type="molecule type" value="Genomic_DNA"/>
</dbReference>
<protein>
    <recommendedName>
        <fullName evidence="8">Hydroxylysine kinase</fullName>
        <ecNumber evidence="7">2.7.1.81</ecNumber>
    </recommendedName>
</protein>
<evidence type="ECO:0000256" key="8">
    <source>
        <dbReference type="ARBA" id="ARBA00040505"/>
    </source>
</evidence>
<keyword evidence="3" id="KW-0808">Transferase</keyword>
<reference evidence="10 11" key="2">
    <citation type="journal article" date="2016" name="Genome Announc.">
        <title>Draft Genome Sequences of Streptomyces scabiei S58, Streptomyces turgidiscabies T45, and Streptomyces acidiscabies a10, the Pathogens of Potato Common Scab, Isolated in Japan.</title>
        <authorList>
            <person name="Tomihama T."/>
            <person name="Nishi Y."/>
            <person name="Sakai M."/>
            <person name="Ikenaga M."/>
            <person name="Okubo T."/>
            <person name="Ikeda S."/>
        </authorList>
    </citation>
    <scope>NUCLEOTIDE SEQUENCE [LARGE SCALE GENOMIC DNA]</scope>
    <source>
        <strain evidence="10 11">S58</strain>
    </source>
</reference>
<evidence type="ECO:0000256" key="7">
    <source>
        <dbReference type="ARBA" id="ARBA00038873"/>
    </source>
</evidence>
<organism evidence="10 11">
    <name type="scientific">Streptomyces scabiei</name>
    <dbReference type="NCBI Taxonomy" id="1930"/>
    <lineage>
        <taxon>Bacteria</taxon>
        <taxon>Bacillati</taxon>
        <taxon>Actinomycetota</taxon>
        <taxon>Actinomycetes</taxon>
        <taxon>Kitasatosporales</taxon>
        <taxon>Streptomycetaceae</taxon>
        <taxon>Streptomyces</taxon>
    </lineage>
</organism>
<evidence type="ECO:0000313" key="11">
    <source>
        <dbReference type="Proteomes" id="UP000067448"/>
    </source>
</evidence>
<accession>A0A124C5N0</accession>
<proteinExistence type="predicted"/>
<keyword evidence="4" id="KW-0418">Kinase</keyword>
<gene>
    <name evidence="10" type="ORF">SsS58_08521</name>
</gene>
<evidence type="ECO:0000256" key="1">
    <source>
        <dbReference type="ARBA" id="ARBA00004496"/>
    </source>
</evidence>
<comment type="function">
    <text evidence="6">Catalyzes the GTP-dependent phosphorylation of 5-hydroxy-L-lysine.</text>
</comment>
<name>A0A124C5N0_STRSC</name>
<reference evidence="11" key="3">
    <citation type="submission" date="2016-02" db="EMBL/GenBank/DDBJ databases">
        <title>Draft genome of pathogenic Streptomyces sp. in Japan.</title>
        <authorList>
            <person name="Tomihama T."/>
            <person name="Ikenaga M."/>
            <person name="Sakai M."/>
            <person name="Okubo T."/>
            <person name="Ikeda S."/>
        </authorList>
    </citation>
    <scope>NUCLEOTIDE SEQUENCE [LARGE SCALE GENOMIC DNA]</scope>
    <source>
        <strain evidence="11">S58</strain>
    </source>
</reference>
<keyword evidence="2" id="KW-0963">Cytoplasm</keyword>
<feature type="domain" description="Aminoglycoside phosphotransferase" evidence="9">
    <location>
        <begin position="53"/>
        <end position="287"/>
    </location>
</feature>
<comment type="catalytic activity">
    <reaction evidence="5">
        <text>(5R)-5-hydroxy-L-lysine + GTP = (5R)-5-phosphooxy-L-lysine + GDP + H(+)</text>
        <dbReference type="Rhea" id="RHEA:19049"/>
        <dbReference type="ChEBI" id="CHEBI:15378"/>
        <dbReference type="ChEBI" id="CHEBI:37565"/>
        <dbReference type="ChEBI" id="CHEBI:57882"/>
        <dbReference type="ChEBI" id="CHEBI:58189"/>
        <dbReference type="ChEBI" id="CHEBI:58357"/>
        <dbReference type="EC" id="2.7.1.81"/>
    </reaction>
</comment>
<dbReference type="InterPro" id="IPR050249">
    <property type="entry name" value="Pseudomonas-type_ThrB"/>
</dbReference>
<dbReference type="Pfam" id="PF01636">
    <property type="entry name" value="APH"/>
    <property type="match status" value="1"/>
</dbReference>
<evidence type="ECO:0000256" key="5">
    <source>
        <dbReference type="ARBA" id="ARBA00036820"/>
    </source>
</evidence>
<sequence>MNASPPARIAQQLFDESGLASSHEPIEPSMVATLLARHYRLGGRLERLATEKDDTFRLRTGTDDHLVKVSPPDEPVAVVALQTAVMRHLETEAPHLPTQRVMETIDGSDDVPIEAKDGGVRVLRVLDFVEGAVLARTNPDPTQLAKAGQMLGQVDMALRSFRHAADERRLVWDLRYFDQLRELVDYTPDAAHRRLAEEVFRLFHEAVVPRLGDLETQVIHGDYSPYNVLVDPRTDGFVTGVIDFGDSMRSALIFDPAVSLANLLGRTPRDPWHEAYDFVAGYERARPIKDTELPLLPVAALARLTLRALVTHWRAERVPDRRDYLLEHAADDWVNVERAMSVALREVVDRLLSTRHDRSGAAP</sequence>
<evidence type="ECO:0000313" key="10">
    <source>
        <dbReference type="EMBL" id="GAQ68062.1"/>
    </source>
</evidence>
<dbReference type="InterPro" id="IPR002575">
    <property type="entry name" value="Aminoglycoside_PTrfase"/>
</dbReference>
<dbReference type="GO" id="GO:0005737">
    <property type="term" value="C:cytoplasm"/>
    <property type="evidence" value="ECO:0007669"/>
    <property type="project" value="UniProtKB-SubCell"/>
</dbReference>
<reference evidence="11" key="1">
    <citation type="submission" date="2015-11" db="EMBL/GenBank/DDBJ databases">
        <authorList>
            <consortium name="Cross-ministerial Strategic Innovation Promotion Program (SIP) consortium"/>
            <person name="Tomihama T."/>
            <person name="Ikenaga M."/>
            <person name="Sakai M."/>
            <person name="Okubo T."/>
            <person name="Ikeda S."/>
        </authorList>
    </citation>
    <scope>NUCLEOTIDE SEQUENCE [LARGE SCALE GENOMIC DNA]</scope>
    <source>
        <strain evidence="11">S58</strain>
    </source>
</reference>
<evidence type="ECO:0000259" key="9">
    <source>
        <dbReference type="Pfam" id="PF01636"/>
    </source>
</evidence>
<dbReference type="SUPFAM" id="SSF56112">
    <property type="entry name" value="Protein kinase-like (PK-like)"/>
    <property type="match status" value="1"/>
</dbReference>
<dbReference type="InterPro" id="IPR011009">
    <property type="entry name" value="Kinase-like_dom_sf"/>
</dbReference>
<evidence type="ECO:0000256" key="4">
    <source>
        <dbReference type="ARBA" id="ARBA00022777"/>
    </source>
</evidence>